<protein>
    <recommendedName>
        <fullName evidence="3">DUF3575 domain-containing protein</fullName>
    </recommendedName>
</protein>
<accession>A0A212JAN6</accession>
<feature type="chain" id="PRO_5012623159" description="DUF3575 domain-containing protein" evidence="1">
    <location>
        <begin position="25"/>
        <end position="197"/>
    </location>
</feature>
<keyword evidence="1" id="KW-0732">Signal</keyword>
<evidence type="ECO:0000313" key="2">
    <source>
        <dbReference type="EMBL" id="SBV96507.1"/>
    </source>
</evidence>
<dbReference type="Pfam" id="PF12099">
    <property type="entry name" value="DUF3575"/>
    <property type="match status" value="1"/>
</dbReference>
<sequence>MKCKMSRMLVVFTFMALSITPAYAQKLAIKSNLFSDITTTINLGVEGGIADKWSLELSGNYNPWTFSDNMKWKHWIIQPEAKYWFCEKFNGHFLGLHFHGGEYNVGNIDTSLKFLGSDLSIFKDNRYEGWLLGGGLSYGYSWILSNHWNLEANIGVGYAHIKYDEYDCETCGKWKKSGSHNYFGVTKFALSIVYIIK</sequence>
<name>A0A212JAN6_9BACT</name>
<evidence type="ECO:0000256" key="1">
    <source>
        <dbReference type="SAM" id="SignalP"/>
    </source>
</evidence>
<dbReference type="Gene3D" id="2.40.128.130">
    <property type="entry name" value="Autotransporter beta-domain"/>
    <property type="match status" value="1"/>
</dbReference>
<dbReference type="EMBL" id="FLUM01000001">
    <property type="protein sequence ID" value="SBV96507.1"/>
    <property type="molecule type" value="Genomic_DNA"/>
</dbReference>
<dbReference type="AlphaFoldDB" id="A0A212JAN6"/>
<dbReference type="InterPro" id="IPR036709">
    <property type="entry name" value="Autotransporte_beta_dom_sf"/>
</dbReference>
<dbReference type="InterPro" id="IPR021958">
    <property type="entry name" value="DUF3575"/>
</dbReference>
<gene>
    <name evidence="2" type="ORF">KL86DYS1_11665</name>
</gene>
<evidence type="ECO:0008006" key="3">
    <source>
        <dbReference type="Google" id="ProtNLM"/>
    </source>
</evidence>
<organism evidence="2">
    <name type="scientific">uncultured Dysgonomonas sp</name>
    <dbReference type="NCBI Taxonomy" id="206096"/>
    <lineage>
        <taxon>Bacteria</taxon>
        <taxon>Pseudomonadati</taxon>
        <taxon>Bacteroidota</taxon>
        <taxon>Bacteroidia</taxon>
        <taxon>Bacteroidales</taxon>
        <taxon>Dysgonomonadaceae</taxon>
        <taxon>Dysgonomonas</taxon>
        <taxon>environmental samples</taxon>
    </lineage>
</organism>
<proteinExistence type="predicted"/>
<dbReference type="SUPFAM" id="SSF103515">
    <property type="entry name" value="Autotransporter"/>
    <property type="match status" value="1"/>
</dbReference>
<reference evidence="2" key="1">
    <citation type="submission" date="2016-04" db="EMBL/GenBank/DDBJ databases">
        <authorList>
            <person name="Evans L.H."/>
            <person name="Alamgir A."/>
            <person name="Owens N."/>
            <person name="Weber N.D."/>
            <person name="Virtaneva K."/>
            <person name="Barbian K."/>
            <person name="Babar A."/>
            <person name="Rosenke K."/>
        </authorList>
    </citation>
    <scope>NUCLEOTIDE SEQUENCE</scope>
    <source>
        <strain evidence="2">86-1</strain>
    </source>
</reference>
<feature type="signal peptide" evidence="1">
    <location>
        <begin position="1"/>
        <end position="24"/>
    </location>
</feature>